<organism evidence="2 3">
    <name type="scientific">Steroidobacter agaridevorans</name>
    <dbReference type="NCBI Taxonomy" id="2695856"/>
    <lineage>
        <taxon>Bacteria</taxon>
        <taxon>Pseudomonadati</taxon>
        <taxon>Pseudomonadota</taxon>
        <taxon>Gammaproteobacteria</taxon>
        <taxon>Steroidobacterales</taxon>
        <taxon>Steroidobacteraceae</taxon>
        <taxon>Steroidobacter</taxon>
    </lineage>
</organism>
<proteinExistence type="predicted"/>
<evidence type="ECO:0000259" key="1">
    <source>
        <dbReference type="Pfam" id="PF04073"/>
    </source>
</evidence>
<name>A0A829YQ85_9GAMM</name>
<dbReference type="RefSeq" id="WP_161816517.1">
    <property type="nucleotide sequence ID" value="NZ_BLJN01000012.1"/>
</dbReference>
<sequence>MAYATTVEDFLERHHLSHELVEHAPTGSSLESARVAHIPPQQIAKGVLLNADGKYLLAVTRADCYLDLDELRRQLQLSVELAPREDVESVFDDCALGAVPPLGPAYGIESVWDEQLMSEPDLYFEFGDHRHLVHVRTRDFLALLDSERHGSFSEPMLSSMGLWGTA</sequence>
<dbReference type="InterPro" id="IPR007214">
    <property type="entry name" value="YbaK/aa-tRNA-synth-assoc-dom"/>
</dbReference>
<protein>
    <submittedName>
        <fullName evidence="2">Aminoacyl-tRNA deacylase</fullName>
    </submittedName>
</protein>
<dbReference type="SUPFAM" id="SSF55826">
    <property type="entry name" value="YbaK/ProRS associated domain"/>
    <property type="match status" value="1"/>
</dbReference>
<evidence type="ECO:0000313" key="3">
    <source>
        <dbReference type="Proteomes" id="UP000445000"/>
    </source>
</evidence>
<keyword evidence="3" id="KW-1185">Reference proteome</keyword>
<dbReference type="AlphaFoldDB" id="A0A829YQ85"/>
<reference evidence="3" key="1">
    <citation type="submission" date="2020-01" db="EMBL/GenBank/DDBJ databases">
        <title>'Steroidobacter agaridevorans' sp. nov., agar-degrading bacteria isolated from rhizosphere soils.</title>
        <authorList>
            <person name="Ikenaga M."/>
            <person name="Kataoka M."/>
            <person name="Murouchi A."/>
            <person name="Katsuragi S."/>
            <person name="Sakai M."/>
        </authorList>
    </citation>
    <scope>NUCLEOTIDE SEQUENCE [LARGE SCALE GENOMIC DNA]</scope>
    <source>
        <strain evidence="3">YU21-B</strain>
    </source>
</reference>
<feature type="domain" description="YbaK/aminoacyl-tRNA synthetase-associated" evidence="1">
    <location>
        <begin position="23"/>
        <end position="141"/>
    </location>
</feature>
<comment type="caution">
    <text evidence="2">The sequence shown here is derived from an EMBL/GenBank/DDBJ whole genome shotgun (WGS) entry which is preliminary data.</text>
</comment>
<dbReference type="EMBL" id="BLJN01000012">
    <property type="protein sequence ID" value="GFE84943.1"/>
    <property type="molecule type" value="Genomic_DNA"/>
</dbReference>
<accession>A0A829YQ85</accession>
<evidence type="ECO:0000313" key="2">
    <source>
        <dbReference type="EMBL" id="GFE84943.1"/>
    </source>
</evidence>
<dbReference type="Pfam" id="PF04073">
    <property type="entry name" value="tRNA_edit"/>
    <property type="match status" value="1"/>
</dbReference>
<dbReference type="Proteomes" id="UP000445000">
    <property type="component" value="Unassembled WGS sequence"/>
</dbReference>
<dbReference type="CDD" id="cd04332">
    <property type="entry name" value="YbaK_like"/>
    <property type="match status" value="1"/>
</dbReference>
<dbReference type="InterPro" id="IPR036754">
    <property type="entry name" value="YbaK/aa-tRNA-synt-asso_dom_sf"/>
</dbReference>
<gene>
    <name evidence="2" type="ORF">GCM10011487_69430</name>
</gene>
<dbReference type="Gene3D" id="3.90.960.10">
    <property type="entry name" value="YbaK/aminoacyl-tRNA synthetase-associated domain"/>
    <property type="match status" value="1"/>
</dbReference>
<dbReference type="GO" id="GO:0002161">
    <property type="term" value="F:aminoacyl-tRNA deacylase activity"/>
    <property type="evidence" value="ECO:0007669"/>
    <property type="project" value="InterPro"/>
</dbReference>